<proteinExistence type="predicted"/>
<sequence length="54" mass="6639">MNEIIEDFEDFYNDLPDDTILKELQKSEDDIRNGRTIYYSEFKEKLQKKYNTKN</sequence>
<accession>A0ABV6BXX4</accession>
<organism evidence="1 2">
    <name type="scientific">Flavobacterium procerum</name>
    <dbReference type="NCBI Taxonomy" id="1455569"/>
    <lineage>
        <taxon>Bacteria</taxon>
        <taxon>Pseudomonadati</taxon>
        <taxon>Bacteroidota</taxon>
        <taxon>Flavobacteriia</taxon>
        <taxon>Flavobacteriales</taxon>
        <taxon>Flavobacteriaceae</taxon>
        <taxon>Flavobacterium</taxon>
    </lineage>
</organism>
<evidence type="ECO:0008006" key="3">
    <source>
        <dbReference type="Google" id="ProtNLM"/>
    </source>
</evidence>
<dbReference type="Proteomes" id="UP001589734">
    <property type="component" value="Unassembled WGS sequence"/>
</dbReference>
<protein>
    <recommendedName>
        <fullName evidence="3">Addiction module protein</fullName>
    </recommendedName>
</protein>
<comment type="caution">
    <text evidence="1">The sequence shown here is derived from an EMBL/GenBank/DDBJ whole genome shotgun (WGS) entry which is preliminary data.</text>
</comment>
<dbReference type="EMBL" id="JBHLYW010000022">
    <property type="protein sequence ID" value="MFC0079451.1"/>
    <property type="molecule type" value="Genomic_DNA"/>
</dbReference>
<gene>
    <name evidence="1" type="ORF">ACFFLS_20560</name>
</gene>
<keyword evidence="2" id="KW-1185">Reference proteome</keyword>
<name>A0ABV6BXX4_9FLAO</name>
<reference evidence="1 2" key="1">
    <citation type="submission" date="2024-09" db="EMBL/GenBank/DDBJ databases">
        <authorList>
            <person name="Sun Q."/>
            <person name="Mori K."/>
        </authorList>
    </citation>
    <scope>NUCLEOTIDE SEQUENCE [LARGE SCALE GENOMIC DNA]</scope>
    <source>
        <strain evidence="1 2">CGMCC 1.12926</strain>
    </source>
</reference>
<evidence type="ECO:0000313" key="2">
    <source>
        <dbReference type="Proteomes" id="UP001589734"/>
    </source>
</evidence>
<dbReference type="RefSeq" id="WP_379687071.1">
    <property type="nucleotide sequence ID" value="NZ_JBHLYW010000022.1"/>
</dbReference>
<evidence type="ECO:0000313" key="1">
    <source>
        <dbReference type="EMBL" id="MFC0079451.1"/>
    </source>
</evidence>